<evidence type="ECO:0000313" key="1">
    <source>
        <dbReference type="EMBL" id="GAA2051118.1"/>
    </source>
</evidence>
<dbReference type="Pfam" id="PF04122">
    <property type="entry name" value="CW_binding_2"/>
    <property type="match status" value="3"/>
</dbReference>
<dbReference type="InterPro" id="IPR051922">
    <property type="entry name" value="Bact_Sporulation_Assoc"/>
</dbReference>
<dbReference type="Proteomes" id="UP001500751">
    <property type="component" value="Unassembled WGS sequence"/>
</dbReference>
<dbReference type="PANTHER" id="PTHR30032:SF8">
    <property type="entry name" value="GERMINATION-SPECIFIC N-ACETYLMURAMOYL-L-ALANINE AMIDASE"/>
    <property type="match status" value="1"/>
</dbReference>
<name>A0ABP5GPZ3_9ACTN</name>
<gene>
    <name evidence="1" type="ORF">GCM10009839_67450</name>
</gene>
<dbReference type="Gene3D" id="3.40.50.12090">
    <property type="match status" value="1"/>
</dbReference>
<reference evidence="2" key="1">
    <citation type="journal article" date="2019" name="Int. J. Syst. Evol. Microbiol.">
        <title>The Global Catalogue of Microorganisms (GCM) 10K type strain sequencing project: providing services to taxonomists for standard genome sequencing and annotation.</title>
        <authorList>
            <consortium name="The Broad Institute Genomics Platform"/>
            <consortium name="The Broad Institute Genome Sequencing Center for Infectious Disease"/>
            <person name="Wu L."/>
            <person name="Ma J."/>
        </authorList>
    </citation>
    <scope>NUCLEOTIDE SEQUENCE [LARGE SCALE GENOMIC DNA]</scope>
    <source>
        <strain evidence="2">JCM 16014</strain>
    </source>
</reference>
<keyword evidence="2" id="KW-1185">Reference proteome</keyword>
<dbReference type="InterPro" id="IPR007253">
    <property type="entry name" value="Cell_wall-bd_2"/>
</dbReference>
<organism evidence="1 2">
    <name type="scientific">Catenulispora yoronensis</name>
    <dbReference type="NCBI Taxonomy" id="450799"/>
    <lineage>
        <taxon>Bacteria</taxon>
        <taxon>Bacillati</taxon>
        <taxon>Actinomycetota</taxon>
        <taxon>Actinomycetes</taxon>
        <taxon>Catenulisporales</taxon>
        <taxon>Catenulisporaceae</taxon>
        <taxon>Catenulispora</taxon>
    </lineage>
</organism>
<dbReference type="EMBL" id="BAAAQN010000050">
    <property type="protein sequence ID" value="GAA2051118.1"/>
    <property type="molecule type" value="Genomic_DNA"/>
</dbReference>
<proteinExistence type="predicted"/>
<accession>A0ABP5GPZ3</accession>
<dbReference type="RefSeq" id="WP_344669742.1">
    <property type="nucleotide sequence ID" value="NZ_BAAAQN010000050.1"/>
</dbReference>
<protein>
    <submittedName>
        <fullName evidence="1">Uncharacterized protein</fullName>
    </submittedName>
</protein>
<sequence length="533" mass="52287">MNTLDSAESRHRGLVRLLSLALAAAGVAVVADDPAAHAASAAPSIALSRWQGADRYGTAAALALAAYPNGAANVVVASGESFPDALSASYLAGYLKAPILLTEAHSLPGETATALRKLGASHVYLVGGEAAADGNVLRQLQGVPGVAQVTRESGASRYDTSLAIASVPPASAVGQINGQRTALLASGATFPDALAGSAVASGAGLPILLSEPGSLSPQAAEAIRRLGITQVLVLGGPAAVSPGVENALHGMGVSTQRLAGGDRGATAAAIASYAVNTVGFDPTRVAFARGDNAGGGVDALALGVLAGVHHEPLLLTDSPTQAGSSTAAWLAGAGGRLTAGDVAGGPGAISDGLLAQLAGGAPAGGGAPPSGGGGPAFGVWDVTISGVVGSNSFQRVGRLAIVPTITTTGTENGVNPVDVCLVSGNPSAVPEPGAIWNGSNAACHPAATLAQLDLGTVTVQGTTVYYQTDSNISATFNNLFNQYGGLAACPYYVRSGGMAVRTNADGSVTGAIDVVGYGCGFVEYKAQITGTRV</sequence>
<comment type="caution">
    <text evidence="1">The sequence shown here is derived from an EMBL/GenBank/DDBJ whole genome shotgun (WGS) entry which is preliminary data.</text>
</comment>
<dbReference type="PANTHER" id="PTHR30032">
    <property type="entry name" value="N-ACETYLMURAMOYL-L-ALANINE AMIDASE-RELATED"/>
    <property type="match status" value="1"/>
</dbReference>
<evidence type="ECO:0000313" key="2">
    <source>
        <dbReference type="Proteomes" id="UP001500751"/>
    </source>
</evidence>